<feature type="region of interest" description="Disordered" evidence="1">
    <location>
        <begin position="1"/>
        <end position="28"/>
    </location>
</feature>
<dbReference type="SMART" id="SM00507">
    <property type="entry name" value="HNHc"/>
    <property type="match status" value="1"/>
</dbReference>
<evidence type="ECO:0000256" key="1">
    <source>
        <dbReference type="SAM" id="MobiDB-lite"/>
    </source>
</evidence>
<comment type="caution">
    <text evidence="3">The sequence shown here is derived from an EMBL/GenBank/DDBJ whole genome shotgun (WGS) entry which is preliminary data.</text>
</comment>
<dbReference type="Gene3D" id="1.10.30.50">
    <property type="match status" value="1"/>
</dbReference>
<feature type="domain" description="HNH nuclease" evidence="2">
    <location>
        <begin position="365"/>
        <end position="417"/>
    </location>
</feature>
<dbReference type="Proteomes" id="UP000292935">
    <property type="component" value="Unassembled WGS sequence"/>
</dbReference>
<sequence length="488" mass="53137">MQFALGNTSSSGITPSENDGDTDGERSPYALAQDGLAQLVNAAVQAQRVEAMNAAMRVDVVFLTVSFALRAERAFVSPNLSPARRRELARRSVTAELATALHVPESTMQRQIDDAWALSTQLPATLSSLREGSLSMQHARVIVEAVTELDDEPRVLAELDEQLARFASDHTAAAVRRKARSLREELQAQSVADRRRAARQKRRVEIEPALDGMAWLHALLPAADALLIKDRLDRVAREAGECADDVSRLGSEPAGEHAVRIVASTNDQIRADALRDLLLYGGLGDDSAFAAACGRVRPSVHVTVPVLTLMGSSTEPALLDGYGPIDPEAARRLAAEAPSFVRLLSDPVTGTVLDVDRTSYRPPADLKRWLQVRDGTCRFPGCNRNASRSELDHSIDWADVGRTAFDNLAHLCSLHHHLKHETSWSMRHLAGAVLEWTSPSGRVHRTHPARTMSRMSSRADDARAAESPPVTTPPDAAAQLRFAEAPPF</sequence>
<feature type="region of interest" description="Disordered" evidence="1">
    <location>
        <begin position="441"/>
        <end position="476"/>
    </location>
</feature>
<feature type="compositionally biased region" description="Polar residues" evidence="1">
    <location>
        <begin position="1"/>
        <end position="17"/>
    </location>
</feature>
<dbReference type="CDD" id="cd00085">
    <property type="entry name" value="HNHc"/>
    <property type="match status" value="1"/>
</dbReference>
<proteinExistence type="predicted"/>
<keyword evidence="3" id="KW-0378">Hydrolase</keyword>
<dbReference type="EMBL" id="SDPO01000004">
    <property type="protein sequence ID" value="RXZ46765.1"/>
    <property type="molecule type" value="Genomic_DNA"/>
</dbReference>
<organism evidence="3 4">
    <name type="scientific">Agromyces fucosus</name>
    <dbReference type="NCBI Taxonomy" id="41985"/>
    <lineage>
        <taxon>Bacteria</taxon>
        <taxon>Bacillati</taxon>
        <taxon>Actinomycetota</taxon>
        <taxon>Actinomycetes</taxon>
        <taxon>Micrococcales</taxon>
        <taxon>Microbacteriaceae</taxon>
        <taxon>Agromyces</taxon>
    </lineage>
</organism>
<protein>
    <submittedName>
        <fullName evidence="3">HNH endonuclease</fullName>
    </submittedName>
</protein>
<keyword evidence="4" id="KW-1185">Reference proteome</keyword>
<gene>
    <name evidence="3" type="ORF">ESP57_18065</name>
</gene>
<dbReference type="OrthoDB" id="3261064at2"/>
<dbReference type="AlphaFoldDB" id="A0A4Q2JG17"/>
<dbReference type="InterPro" id="IPR003615">
    <property type="entry name" value="HNH_nuc"/>
</dbReference>
<dbReference type="InterPro" id="IPR003870">
    <property type="entry name" value="DUF222"/>
</dbReference>
<dbReference type="GO" id="GO:0004519">
    <property type="term" value="F:endonuclease activity"/>
    <property type="evidence" value="ECO:0007669"/>
    <property type="project" value="UniProtKB-KW"/>
</dbReference>
<keyword evidence="3" id="KW-0255">Endonuclease</keyword>
<keyword evidence="3" id="KW-0540">Nuclease</keyword>
<dbReference type="Pfam" id="PF02720">
    <property type="entry name" value="DUF222"/>
    <property type="match status" value="1"/>
</dbReference>
<evidence type="ECO:0000313" key="4">
    <source>
        <dbReference type="Proteomes" id="UP000292935"/>
    </source>
</evidence>
<name>A0A4Q2JG17_9MICO</name>
<evidence type="ECO:0000313" key="3">
    <source>
        <dbReference type="EMBL" id="RXZ46765.1"/>
    </source>
</evidence>
<accession>A0A4Q2JG17</accession>
<evidence type="ECO:0000259" key="2">
    <source>
        <dbReference type="SMART" id="SM00507"/>
    </source>
</evidence>
<reference evidence="3 4" key="1">
    <citation type="submission" date="2019-01" db="EMBL/GenBank/DDBJ databases">
        <authorList>
            <person name="Li J."/>
        </authorList>
    </citation>
    <scope>NUCLEOTIDE SEQUENCE [LARGE SCALE GENOMIC DNA]</scope>
    <source>
        <strain evidence="3 4">CCUG 35506</strain>
    </source>
</reference>